<dbReference type="Proteomes" id="UP000577697">
    <property type="component" value="Unassembled WGS sequence"/>
</dbReference>
<dbReference type="Proteomes" id="UP000075755">
    <property type="component" value="Chromosome"/>
</dbReference>
<protein>
    <submittedName>
        <fullName evidence="1">Uncharacterized protein</fullName>
    </submittedName>
</protein>
<evidence type="ECO:0000313" key="2">
    <source>
        <dbReference type="EMBL" id="MBB3708106.1"/>
    </source>
</evidence>
<accession>A0AAC9AQF5</accession>
<sequence>MAGFLLPADGIFISLHGVNVMLKSSDERWSRLTGGYKVAYDARQAFAALSRNYRDSAAWEELLNELHHQGDVGEASYAAIPELVGISAQHRPAHWALYGLAATVEEARLVFPRNPPVPEWLERDYAEAWQRLFEFALRDLGTESEPTIVTCALAVVALHRKQLSLGRLALCDDDERTEMLQHQFGAV</sequence>
<evidence type="ECO:0000313" key="4">
    <source>
        <dbReference type="Proteomes" id="UP000577697"/>
    </source>
</evidence>
<dbReference type="EMBL" id="JACICB010000017">
    <property type="protein sequence ID" value="MBB3708106.1"/>
    <property type="molecule type" value="Genomic_DNA"/>
</dbReference>
<organism evidence="1 3">
    <name type="scientific">Aminobacter aminovorans</name>
    <name type="common">Chelatobacter heintzii</name>
    <dbReference type="NCBI Taxonomy" id="83263"/>
    <lineage>
        <taxon>Bacteria</taxon>
        <taxon>Pseudomonadati</taxon>
        <taxon>Pseudomonadota</taxon>
        <taxon>Alphaproteobacteria</taxon>
        <taxon>Hyphomicrobiales</taxon>
        <taxon>Phyllobacteriaceae</taxon>
        <taxon>Aminobacter</taxon>
    </lineage>
</organism>
<dbReference type="KEGG" id="aak:AA2016_1431"/>
<proteinExistence type="predicted"/>
<dbReference type="EMBL" id="CP015005">
    <property type="protein sequence ID" value="AMS40364.1"/>
    <property type="molecule type" value="Genomic_DNA"/>
</dbReference>
<reference evidence="1 3" key="1">
    <citation type="submission" date="2016-03" db="EMBL/GenBank/DDBJ databases">
        <title>Complete genome of Aminobacter aminovorans KCTC 2477.</title>
        <authorList>
            <person name="Kim K.M."/>
        </authorList>
    </citation>
    <scope>NUCLEOTIDE SEQUENCE [LARGE SCALE GENOMIC DNA]</scope>
    <source>
        <strain evidence="1 3">KCTC 2477</strain>
    </source>
</reference>
<name>A0AAC9AQF5_AMIAI</name>
<reference evidence="2 4" key="2">
    <citation type="submission" date="2020-08" db="EMBL/GenBank/DDBJ databases">
        <title>Genomic Encyclopedia of Type Strains, Phase IV (KMG-IV): sequencing the most valuable type-strain genomes for metagenomic binning, comparative biology and taxonomic classification.</title>
        <authorList>
            <person name="Goeker M."/>
        </authorList>
    </citation>
    <scope>NUCLEOTIDE SEQUENCE [LARGE SCALE GENOMIC DNA]</scope>
    <source>
        <strain evidence="2 4">DSM 10368</strain>
    </source>
</reference>
<dbReference type="AlphaFoldDB" id="A0AAC9AQF5"/>
<evidence type="ECO:0000313" key="1">
    <source>
        <dbReference type="EMBL" id="AMS40364.1"/>
    </source>
</evidence>
<dbReference type="RefSeq" id="WP_246340609.1">
    <property type="nucleotide sequence ID" value="NZ_CP015005.1"/>
</dbReference>
<keyword evidence="4" id="KW-1185">Reference proteome</keyword>
<evidence type="ECO:0000313" key="3">
    <source>
        <dbReference type="Proteomes" id="UP000075755"/>
    </source>
</evidence>
<gene>
    <name evidence="1" type="ORF">AA2016_1431</name>
    <name evidence="2" type="ORF">FHS67_004442</name>
</gene>